<dbReference type="PANTHER" id="PTHR47125:SF2">
    <property type="entry name" value="ADENINE NUCLEOTIDE ALPHA HYDROLASES-LIKE SUPERFAMILY PROTEIN"/>
    <property type="match status" value="1"/>
</dbReference>
<dbReference type="EMBL" id="PDCK01000044">
    <property type="protein sequence ID" value="PRQ26533.1"/>
    <property type="molecule type" value="Genomic_DNA"/>
</dbReference>
<protein>
    <submittedName>
        <fullName evidence="3">Putative rossmann-like alpha/beta/alpha sandwich protein</fullName>
    </submittedName>
</protein>
<dbReference type="Pfam" id="PF00582">
    <property type="entry name" value="Usp"/>
    <property type="match status" value="1"/>
</dbReference>
<dbReference type="InterPro" id="IPR014729">
    <property type="entry name" value="Rossmann-like_a/b/a_fold"/>
</dbReference>
<evidence type="ECO:0000313" key="3">
    <source>
        <dbReference type="EMBL" id="PRQ26533.1"/>
    </source>
</evidence>
<keyword evidence="4" id="KW-1185">Reference proteome</keyword>
<dbReference type="OMA" id="NTRWQKD"/>
<dbReference type="CDD" id="cd00293">
    <property type="entry name" value="USP-like"/>
    <property type="match status" value="1"/>
</dbReference>
<gene>
    <name evidence="3" type="ORF">RchiOBHm_Chr6g0295651</name>
</gene>
<dbReference type="Proteomes" id="UP000238479">
    <property type="component" value="Chromosome 6"/>
</dbReference>
<evidence type="ECO:0000256" key="1">
    <source>
        <dbReference type="SAM" id="MobiDB-lite"/>
    </source>
</evidence>
<dbReference type="STRING" id="74649.A0A2P6PX82"/>
<evidence type="ECO:0000313" key="4">
    <source>
        <dbReference type="Proteomes" id="UP000238479"/>
    </source>
</evidence>
<sequence>MPASSSFLGQMSVREAWKSTSRRWGGGNSNPCGGNSGGATPHSEGSFKKQMEGFSNMYGSGGYGYGENATVRKRVMVVVDDSSHSKHAMMWALTHVANKGDLLTLLHIMPSSSHRDSSAGSPYLANSLGSLCKACKPEVEVEALVIQGPRLATVISQVKKLEVSVLVLGQKKASSLISCLYGTSRTEEFVEHCINNADCLTIGVRKQSKGVGGYLINTRWQKDFWLLA</sequence>
<dbReference type="OrthoDB" id="672525at2759"/>
<feature type="domain" description="UspA" evidence="2">
    <location>
        <begin position="73"/>
        <end position="182"/>
    </location>
</feature>
<dbReference type="InterPro" id="IPR006016">
    <property type="entry name" value="UspA"/>
</dbReference>
<dbReference type="Gene3D" id="3.40.50.620">
    <property type="entry name" value="HUPs"/>
    <property type="match status" value="1"/>
</dbReference>
<name>A0A2P6PX82_ROSCH</name>
<dbReference type="SUPFAM" id="SSF52402">
    <property type="entry name" value="Adenine nucleotide alpha hydrolases-like"/>
    <property type="match status" value="1"/>
</dbReference>
<dbReference type="PANTHER" id="PTHR47125">
    <property type="entry name" value="ADENINE NUCLEOTIDE ALPHA HYDROLASES-LIKE SUPERFAMILY PROTEIN"/>
    <property type="match status" value="1"/>
</dbReference>
<dbReference type="AlphaFoldDB" id="A0A2P6PX82"/>
<evidence type="ECO:0000259" key="2">
    <source>
        <dbReference type="Pfam" id="PF00582"/>
    </source>
</evidence>
<accession>A0A2P6PX82</accession>
<proteinExistence type="predicted"/>
<organism evidence="3 4">
    <name type="scientific">Rosa chinensis</name>
    <name type="common">China rose</name>
    <dbReference type="NCBI Taxonomy" id="74649"/>
    <lineage>
        <taxon>Eukaryota</taxon>
        <taxon>Viridiplantae</taxon>
        <taxon>Streptophyta</taxon>
        <taxon>Embryophyta</taxon>
        <taxon>Tracheophyta</taxon>
        <taxon>Spermatophyta</taxon>
        <taxon>Magnoliopsida</taxon>
        <taxon>eudicotyledons</taxon>
        <taxon>Gunneridae</taxon>
        <taxon>Pentapetalae</taxon>
        <taxon>rosids</taxon>
        <taxon>fabids</taxon>
        <taxon>Rosales</taxon>
        <taxon>Rosaceae</taxon>
        <taxon>Rosoideae</taxon>
        <taxon>Rosoideae incertae sedis</taxon>
        <taxon>Rosa</taxon>
    </lineage>
</organism>
<feature type="region of interest" description="Disordered" evidence="1">
    <location>
        <begin position="18"/>
        <end position="46"/>
    </location>
</feature>
<comment type="caution">
    <text evidence="3">The sequence shown here is derived from an EMBL/GenBank/DDBJ whole genome shotgun (WGS) entry which is preliminary data.</text>
</comment>
<reference evidence="3 4" key="1">
    <citation type="journal article" date="2018" name="Nat. Genet.">
        <title>The Rosa genome provides new insights in the design of modern roses.</title>
        <authorList>
            <person name="Bendahmane M."/>
        </authorList>
    </citation>
    <scope>NUCLEOTIDE SEQUENCE [LARGE SCALE GENOMIC DNA]</scope>
    <source>
        <strain evidence="4">cv. Old Blush</strain>
    </source>
</reference>
<dbReference type="Gramene" id="PRQ26533">
    <property type="protein sequence ID" value="PRQ26533"/>
    <property type="gene ID" value="RchiOBHm_Chr6g0295651"/>
</dbReference>